<proteinExistence type="inferred from homology"/>
<dbReference type="PANTHER" id="PTHR11803:SF58">
    <property type="entry name" value="PROTEIN HMF1-RELATED"/>
    <property type="match status" value="1"/>
</dbReference>
<dbReference type="SUPFAM" id="SSF55298">
    <property type="entry name" value="YjgF-like"/>
    <property type="match status" value="1"/>
</dbReference>
<dbReference type="Pfam" id="PF01042">
    <property type="entry name" value="Ribonuc_L-PSP"/>
    <property type="match status" value="1"/>
</dbReference>
<name>A0A841QYR1_9FIRM</name>
<dbReference type="EC" id="3.5.99.10" evidence="2"/>
<reference evidence="2 3" key="1">
    <citation type="submission" date="2020-08" db="EMBL/GenBank/DDBJ databases">
        <title>Genomic Encyclopedia of Type Strains, Phase IV (KMG-IV): sequencing the most valuable type-strain genomes for metagenomic binning, comparative biology and taxonomic classification.</title>
        <authorList>
            <person name="Goeker M."/>
        </authorList>
    </citation>
    <scope>NUCLEOTIDE SEQUENCE [LARGE SCALE GENOMIC DNA]</scope>
    <source>
        <strain evidence="2 3">DSM 21255</strain>
    </source>
</reference>
<dbReference type="Gene3D" id="3.30.1330.40">
    <property type="entry name" value="RutC-like"/>
    <property type="match status" value="1"/>
</dbReference>
<dbReference type="InterPro" id="IPR035959">
    <property type="entry name" value="RutC-like_sf"/>
</dbReference>
<evidence type="ECO:0000313" key="2">
    <source>
        <dbReference type="EMBL" id="MBB6477754.1"/>
    </source>
</evidence>
<accession>A0A841QYR1</accession>
<evidence type="ECO:0000256" key="1">
    <source>
        <dbReference type="ARBA" id="ARBA00010552"/>
    </source>
</evidence>
<dbReference type="EMBL" id="JACHHI010000003">
    <property type="protein sequence ID" value="MBB6477754.1"/>
    <property type="molecule type" value="Genomic_DNA"/>
</dbReference>
<dbReference type="GO" id="GO:0005829">
    <property type="term" value="C:cytosol"/>
    <property type="evidence" value="ECO:0007669"/>
    <property type="project" value="TreeGrafter"/>
</dbReference>
<dbReference type="NCBIfam" id="TIGR00004">
    <property type="entry name" value="Rid family detoxifying hydrolase"/>
    <property type="match status" value="1"/>
</dbReference>
<keyword evidence="2" id="KW-0378">Hydrolase</keyword>
<comment type="similarity">
    <text evidence="1">Belongs to the RutC family.</text>
</comment>
<dbReference type="GeneID" id="93486064"/>
<dbReference type="FunFam" id="3.30.1330.40:FF:000001">
    <property type="entry name" value="L-PSP family endoribonuclease"/>
    <property type="match status" value="1"/>
</dbReference>
<sequence length="127" mass="13063">MANIITDQAPAAVGPYVQGKTANGWCYVSGQLGLDPATGELPNDAVAQLVQALTNAAAILEAAGLSKEDIVKVTLYITDMGGFQTLNEAYAEFFGATKPARTCVEVSALPKGGAVVVDVIAYDEGAQ</sequence>
<dbReference type="GO" id="GO:0120241">
    <property type="term" value="F:2-iminobutanoate/2-iminopropanoate deaminase"/>
    <property type="evidence" value="ECO:0007669"/>
    <property type="project" value="UniProtKB-EC"/>
</dbReference>
<dbReference type="PANTHER" id="PTHR11803">
    <property type="entry name" value="2-IMINOBUTANOATE/2-IMINOPROPANOATE DEAMINASE RIDA"/>
    <property type="match status" value="1"/>
</dbReference>
<keyword evidence="3" id="KW-1185">Reference proteome</keyword>
<organism evidence="2 3">
    <name type="scientific">Negativicoccus succinicivorans</name>
    <dbReference type="NCBI Taxonomy" id="620903"/>
    <lineage>
        <taxon>Bacteria</taxon>
        <taxon>Bacillati</taxon>
        <taxon>Bacillota</taxon>
        <taxon>Negativicutes</taxon>
        <taxon>Veillonellales</taxon>
        <taxon>Veillonellaceae</taxon>
        <taxon>Negativicoccus</taxon>
    </lineage>
</organism>
<dbReference type="OrthoDB" id="9803101at2"/>
<protein>
    <submittedName>
        <fullName evidence="2">2-iminobutanoate/2-iminopropanoate deaminase</fullName>
        <ecNumber evidence="2">3.5.99.10</ecNumber>
    </submittedName>
</protein>
<dbReference type="InterPro" id="IPR006056">
    <property type="entry name" value="RidA"/>
</dbReference>
<evidence type="ECO:0000313" key="3">
    <source>
        <dbReference type="Proteomes" id="UP000591941"/>
    </source>
</evidence>
<dbReference type="CDD" id="cd00448">
    <property type="entry name" value="YjgF_YER057c_UK114_family"/>
    <property type="match status" value="1"/>
</dbReference>
<dbReference type="AlphaFoldDB" id="A0A841QYR1"/>
<dbReference type="Proteomes" id="UP000591941">
    <property type="component" value="Unassembled WGS sequence"/>
</dbReference>
<comment type="caution">
    <text evidence="2">The sequence shown here is derived from an EMBL/GenBank/DDBJ whole genome shotgun (WGS) entry which is preliminary data.</text>
</comment>
<dbReference type="InterPro" id="IPR006175">
    <property type="entry name" value="YjgF/YER057c/UK114"/>
</dbReference>
<gene>
    <name evidence="2" type="ORF">HNR45_000787</name>
</gene>
<dbReference type="RefSeq" id="WP_024048054.1">
    <property type="nucleotide sequence ID" value="NZ_CABWNB010000002.1"/>
</dbReference>